<dbReference type="PANTHER" id="PTHR36698:SF3">
    <property type="entry name" value="ABC-TYPE TRANSPORT AUXILIARY LIPOPROTEIN COMPONENT DOMAIN-CONTAINING PROTEIN"/>
    <property type="match status" value="1"/>
</dbReference>
<keyword evidence="2" id="KW-0472">Membrane</keyword>
<evidence type="ECO:0000256" key="2">
    <source>
        <dbReference type="SAM" id="Phobius"/>
    </source>
</evidence>
<evidence type="ECO:0000259" key="3">
    <source>
        <dbReference type="Pfam" id="PF02470"/>
    </source>
</evidence>
<dbReference type="InterPro" id="IPR003399">
    <property type="entry name" value="Mce/MlaD"/>
</dbReference>
<dbReference type="PANTHER" id="PTHR36698">
    <property type="entry name" value="BLL5892 PROTEIN"/>
    <property type="match status" value="1"/>
</dbReference>
<feature type="domain" description="Mce/MlaD" evidence="3">
    <location>
        <begin position="47"/>
        <end position="137"/>
    </location>
</feature>
<feature type="transmembrane region" description="Helical" evidence="2">
    <location>
        <begin position="7"/>
        <end position="29"/>
    </location>
</feature>
<comment type="caution">
    <text evidence="4">The sequence shown here is derived from an EMBL/GenBank/DDBJ whole genome shotgun (WGS) entry which is preliminary data.</text>
</comment>
<sequence>MASARRIQLSVGIMVLVGVGLLLAFVLFLTKNRLSGNDMVLETYIRESVQGLEVGSPVRYRGVAVGRVTEIGLAAAEYRRPEGQPFAGAFQNVVVRFAVDLRRTGDVPSLDDAVALGLRARLSSQGITGVSYIELDFVADRGAAAPTVPWQPRYPWVPAVPSTVAQVQTAAENVMRQLQDVDFAALFATISGLATDLRDQVKGAELSQVVGEATALLRDIRRIAQEADLPGAVSEIRGTAESLRATVSSEEVRGALASLAAAAQDLRRTAARLPATVAQLEAGVRGVRGTTGDLQADLAPLLRDLRATTANLRETTEALRRSPSQAILGAPPPTGARR</sequence>
<dbReference type="Pfam" id="PF02470">
    <property type="entry name" value="MlaD"/>
    <property type="match status" value="1"/>
</dbReference>
<gene>
    <name evidence="4" type="ORF">KHU32_04465</name>
</gene>
<protein>
    <submittedName>
        <fullName evidence="4">MCE family protein</fullName>
    </submittedName>
</protein>
<evidence type="ECO:0000313" key="5">
    <source>
        <dbReference type="Proteomes" id="UP000766336"/>
    </source>
</evidence>
<organism evidence="4 5">
    <name type="scientific">Roseococcus pinisoli</name>
    <dbReference type="NCBI Taxonomy" id="2835040"/>
    <lineage>
        <taxon>Bacteria</taxon>
        <taxon>Pseudomonadati</taxon>
        <taxon>Pseudomonadota</taxon>
        <taxon>Alphaproteobacteria</taxon>
        <taxon>Acetobacterales</taxon>
        <taxon>Roseomonadaceae</taxon>
        <taxon>Roseococcus</taxon>
    </lineage>
</organism>
<dbReference type="RefSeq" id="WP_213668815.1">
    <property type="nucleotide sequence ID" value="NZ_JAHCDA010000001.1"/>
</dbReference>
<feature type="region of interest" description="Disordered" evidence="1">
    <location>
        <begin position="316"/>
        <end position="338"/>
    </location>
</feature>
<keyword evidence="2" id="KW-0812">Transmembrane</keyword>
<name>A0ABS5Q907_9PROT</name>
<dbReference type="Proteomes" id="UP000766336">
    <property type="component" value="Unassembled WGS sequence"/>
</dbReference>
<keyword evidence="2" id="KW-1133">Transmembrane helix</keyword>
<dbReference type="EMBL" id="JAHCDA010000001">
    <property type="protein sequence ID" value="MBS7810179.1"/>
    <property type="molecule type" value="Genomic_DNA"/>
</dbReference>
<evidence type="ECO:0000256" key="1">
    <source>
        <dbReference type="SAM" id="MobiDB-lite"/>
    </source>
</evidence>
<proteinExistence type="predicted"/>
<reference evidence="4 5" key="1">
    <citation type="submission" date="2021-05" db="EMBL/GenBank/DDBJ databases">
        <title>Roseococcus sp. XZZS9, whole genome shotgun sequencing project.</title>
        <authorList>
            <person name="Zhao G."/>
            <person name="Shen L."/>
        </authorList>
    </citation>
    <scope>NUCLEOTIDE SEQUENCE [LARGE SCALE GENOMIC DNA]</scope>
    <source>
        <strain evidence="4 5">XZZS9</strain>
    </source>
</reference>
<keyword evidence="5" id="KW-1185">Reference proteome</keyword>
<evidence type="ECO:0000313" key="4">
    <source>
        <dbReference type="EMBL" id="MBS7810179.1"/>
    </source>
</evidence>
<accession>A0ABS5Q907</accession>